<comment type="caution">
    <text evidence="3">The sequence shown here is derived from an EMBL/GenBank/DDBJ whole genome shotgun (WGS) entry which is preliminary data.</text>
</comment>
<evidence type="ECO:0000256" key="1">
    <source>
        <dbReference type="PROSITE-ProRule" id="PRU01360"/>
    </source>
</evidence>
<dbReference type="EMBL" id="JAUEPH010000005">
    <property type="protein sequence ID" value="MDN3204953.1"/>
    <property type="molecule type" value="Genomic_DNA"/>
</dbReference>
<proteinExistence type="inferred from homology"/>
<comment type="subcellular location">
    <subcellularLocation>
        <location evidence="1">Cell outer membrane</location>
        <topology evidence="1">Multi-pass membrane protein</topology>
    </subcellularLocation>
</comment>
<dbReference type="SUPFAM" id="SSF56935">
    <property type="entry name" value="Porins"/>
    <property type="match status" value="1"/>
</dbReference>
<keyword evidence="3" id="KW-0675">Receptor</keyword>
<keyword evidence="1" id="KW-0472">Membrane</keyword>
<reference evidence="3" key="1">
    <citation type="submission" date="2023-06" db="EMBL/GenBank/DDBJ databases">
        <title>Robiginitalea aurantiacus sp. nov. and Algoriphagus sediminis sp. nov., isolated from coastal sediment.</title>
        <authorList>
            <person name="Zhou Z.Y."/>
            <person name="An J."/>
            <person name="Jia Y.W."/>
            <person name="Du Z.J."/>
        </authorList>
    </citation>
    <scope>NUCLEOTIDE SEQUENCE</scope>
    <source>
        <strain evidence="3">C2-7</strain>
    </source>
</reference>
<organism evidence="3 4">
    <name type="scientific">Algoriphagus sediminis</name>
    <dbReference type="NCBI Taxonomy" id="3057113"/>
    <lineage>
        <taxon>Bacteria</taxon>
        <taxon>Pseudomonadati</taxon>
        <taxon>Bacteroidota</taxon>
        <taxon>Cytophagia</taxon>
        <taxon>Cytophagales</taxon>
        <taxon>Cyclobacteriaceae</taxon>
        <taxon>Algoriphagus</taxon>
    </lineage>
</organism>
<dbReference type="Gene3D" id="2.170.130.10">
    <property type="entry name" value="TonB-dependent receptor, plug domain"/>
    <property type="match status" value="1"/>
</dbReference>
<keyword evidence="4" id="KW-1185">Reference proteome</keyword>
<dbReference type="PROSITE" id="PS52016">
    <property type="entry name" value="TONB_DEPENDENT_REC_3"/>
    <property type="match status" value="1"/>
</dbReference>
<dbReference type="Gene3D" id="2.60.40.1930">
    <property type="match status" value="1"/>
</dbReference>
<dbReference type="Proteomes" id="UP001171916">
    <property type="component" value="Unassembled WGS sequence"/>
</dbReference>
<protein>
    <submittedName>
        <fullName evidence="3">TonB-dependent receptor plug domain-containing protein</fullName>
    </submittedName>
</protein>
<dbReference type="RefSeq" id="WP_290000798.1">
    <property type="nucleotide sequence ID" value="NZ_JAUEPH010000005.1"/>
</dbReference>
<dbReference type="InterPro" id="IPR012910">
    <property type="entry name" value="Plug_dom"/>
</dbReference>
<evidence type="ECO:0000259" key="2">
    <source>
        <dbReference type="Pfam" id="PF07715"/>
    </source>
</evidence>
<evidence type="ECO:0000313" key="3">
    <source>
        <dbReference type="EMBL" id="MDN3204953.1"/>
    </source>
</evidence>
<keyword evidence="1" id="KW-0813">Transport</keyword>
<dbReference type="InterPro" id="IPR039426">
    <property type="entry name" value="TonB-dep_rcpt-like"/>
</dbReference>
<keyword evidence="1" id="KW-0998">Cell outer membrane</keyword>
<accession>A0ABT7YEK4</accession>
<sequence>MRIKNFYLFALIFLFAASSSFGQTLPEKIQSFFDKYQAEFPVEKVYLHLDKDTYTLGEDVWFSAYVTAGSSQIPTPLSKPLYVDLFDGNGLLLKSSLVRLEQGRGAGNFTLPLFGNAGEYQIKAYTSWMKNFGKEYFFSRGLSVVDGAGGSFLPQVDFKEISVIGKQVSYSVEVIAVDKEGNPLSDQELELKAVAEDNELHTQPVLLNDQGQATLTFRIPGEAYPSQYLELTYLEGGTYPVTQRVALPYSLTFADIQFLPESGHWLVGKKSQMAFRAVYPDGNPAIIEGQIVDQADVKFRANFAGLGKFEMTPESKNYVAEVKEINTGETVTVSLPQPDDSGLTMQVVNNPSASYLTAFVQGIGDFNDLLLVSQTRGIVNYMIQGQLNNGIWGVRIPKENLITGINQITILTGEGTPLLERLVFFMGDDQLDLDLAVNGDLGKRSKIELTLNSKTNEIAAPGTFSLSVLDAGQVELDELSENIFSSLLLSSDLRGGLYSPGAYFNDNNEADLEAIDLVMLTHGWTRFSWDEILKMEYPKIENFIERGINIEGQVTDSEDTRRGLSGGTVNAIIGGGIEILSTEYGPNGRFMLRDMDYLDSATVNITVEDNRLKNFVDVEVIQPNPTFTEIQGLYPGKIVWPEALTATVQERNLQTQMTQQSEDFVDLEGVTVEGQTVEEEDIQMRKLYGDGDAVVKPADIPSSVTYQNIFQLIQGRVSGVQVFVSGIDVSVNIRGPGSINAGTDPLFLLDNIPVDAQTLLNVSVRDVESVDVFKDPARAAIFGAQGANGVIAVYTKQGYGLASSVGGTLVTKYGGYSTAKEFYQPMYDEDPVRKALDDKRATVYWNPTVETDSSGVASLEYYNTDVASKQILVLEGMDGEGRLGRIIKVIGN</sequence>
<feature type="domain" description="TonB-dependent receptor plug" evidence="2">
    <location>
        <begin position="694"/>
        <end position="790"/>
    </location>
</feature>
<name>A0ABT7YEK4_9BACT</name>
<dbReference type="Pfam" id="PF07715">
    <property type="entry name" value="Plug"/>
    <property type="match status" value="1"/>
</dbReference>
<dbReference type="InterPro" id="IPR037066">
    <property type="entry name" value="Plug_dom_sf"/>
</dbReference>
<keyword evidence="1" id="KW-1134">Transmembrane beta strand</keyword>
<keyword evidence="1" id="KW-0812">Transmembrane</keyword>
<evidence type="ECO:0000313" key="4">
    <source>
        <dbReference type="Proteomes" id="UP001171916"/>
    </source>
</evidence>
<comment type="similarity">
    <text evidence="1">Belongs to the TonB-dependent receptor family.</text>
</comment>
<gene>
    <name evidence="3" type="ORF">QVH07_12385</name>
</gene>